<dbReference type="GO" id="GO:0042127">
    <property type="term" value="P:regulation of cell population proliferation"/>
    <property type="evidence" value="ECO:0007669"/>
    <property type="project" value="TreeGrafter"/>
</dbReference>
<feature type="region of interest" description="Disordered" evidence="7">
    <location>
        <begin position="361"/>
        <end position="412"/>
    </location>
</feature>
<dbReference type="GO" id="GO:0000977">
    <property type="term" value="F:RNA polymerase II transcription regulatory region sequence-specific DNA binding"/>
    <property type="evidence" value="ECO:0007669"/>
    <property type="project" value="TreeGrafter"/>
</dbReference>
<comment type="similarity">
    <text evidence="2">Belongs to the AP-2 family.</text>
</comment>
<evidence type="ECO:0000256" key="7">
    <source>
        <dbReference type="SAM" id="MobiDB-lite"/>
    </source>
</evidence>
<gene>
    <name evidence="9" type="ORF">CDAUBV1_LOCUS13588</name>
</gene>
<accession>A0AAV2TQK0</accession>
<dbReference type="EMBL" id="CAXLJL010000523">
    <property type="protein sequence ID" value="CAL5138781.1"/>
    <property type="molecule type" value="Genomic_DNA"/>
</dbReference>
<evidence type="ECO:0000256" key="2">
    <source>
        <dbReference type="ARBA" id="ARBA00007770"/>
    </source>
</evidence>
<reference evidence="9" key="1">
    <citation type="submission" date="2024-06" db="EMBL/GenBank/DDBJ databases">
        <authorList>
            <person name="Liu X."/>
            <person name="Lenzi L."/>
            <person name="Haldenby T S."/>
            <person name="Uol C."/>
        </authorList>
    </citation>
    <scope>NUCLEOTIDE SEQUENCE</scope>
</reference>
<feature type="region of interest" description="Disordered" evidence="7">
    <location>
        <begin position="182"/>
        <end position="232"/>
    </location>
</feature>
<evidence type="ECO:0000313" key="9">
    <source>
        <dbReference type="EMBL" id="CAL5138781.1"/>
    </source>
</evidence>
<organism evidence="9 10">
    <name type="scientific">Calicophoron daubneyi</name>
    <name type="common">Rumen fluke</name>
    <name type="synonym">Paramphistomum daubneyi</name>
    <dbReference type="NCBI Taxonomy" id="300641"/>
    <lineage>
        <taxon>Eukaryota</taxon>
        <taxon>Metazoa</taxon>
        <taxon>Spiralia</taxon>
        <taxon>Lophotrochozoa</taxon>
        <taxon>Platyhelminthes</taxon>
        <taxon>Trematoda</taxon>
        <taxon>Digenea</taxon>
        <taxon>Plagiorchiida</taxon>
        <taxon>Pronocephalata</taxon>
        <taxon>Paramphistomoidea</taxon>
        <taxon>Paramphistomidae</taxon>
        <taxon>Calicophoron</taxon>
    </lineage>
</organism>
<evidence type="ECO:0000256" key="1">
    <source>
        <dbReference type="ARBA" id="ARBA00004123"/>
    </source>
</evidence>
<evidence type="ECO:0000256" key="5">
    <source>
        <dbReference type="ARBA" id="ARBA00023163"/>
    </source>
</evidence>
<feature type="compositionally biased region" description="Low complexity" evidence="7">
    <location>
        <begin position="832"/>
        <end position="845"/>
    </location>
</feature>
<evidence type="ECO:0000259" key="8">
    <source>
        <dbReference type="Pfam" id="PF03299"/>
    </source>
</evidence>
<sequence>MPNIYCVLLALKDSTTLINSTVPNGSLIPVDSPNLEMNIDFQPPYFPPPYYPPMSNPLMSMSSAGFGGLHPPPGVASLGPFLTGTMGYSNGFGHPSMPPQSQHHLQQQQQQNLLTPQQRMYSAAIASSPSVSHPNMPYFGHNPMYYGQCGYNTGPATPMQSSDGSQDAPTVSLFLNNSFNSSFGLQGSQPQAPDRTTDQVDSGRDQQSSCNQYDSERIETPVSPFGQPTIPVSDADRLHSECGNLVSLATAGAAAAVAAATALFTQGHLNQMPSEGMDFKRSELVNVNPASESDVSGGELKSRNCIPPEGIQGTDKGPTSSMPETYQRMKEITVPSSTGPLSTQSKTDTNMYVSVDEDLHNFSSNDGEIAPGSSYQQSGTPSSTDSTSSSSHNSANFQSPLARPMNTTEDSEFIQRRISSTCDVNYRASVGTFPFSANVRGFGNSLGGSMANSCAEIGGERNLLFHRGGEPGSYMQAAVKNAFDFQTAMDQRDLSDSSFMSTAQSSLGLPTNLQTQSEQYASSHGHSLLPDSISSLMQGNAMLQSLQSHASEPQFSRQLSAPQTKSGYMKRGFRYKNSGDYRGDFAHGPSPADIFCTVPGRLSLLSSTSKYKVTVAEVQRRLSPPECLNASLLGGVLRRAKSKNGGRSLRDKLDKIGLNLPAGRRKAATVTLLTSLVEGEAIRMARDFSYLCENEFPHRVCAEFLLRNSVAIEMNEVQKKKSQILATRQTLLELTELFSKDRSPLATNPLPPPRGSTPLDPTTQRSLTHFSHITHGFGVLTLISALNTFQTILSDVLKLLDRESQHPIHSNHSSTGPGSMKHVPGVSGLHHSNLALSSPTTATTSMLHDPRANQSMGMPLNSPGSGALSRMDGRTMNGIRCKLAHPTDGVLISGQRGNLVDDIDSTNVIHGVI</sequence>
<feature type="region of interest" description="Disordered" evidence="7">
    <location>
        <begin position="806"/>
        <end position="867"/>
    </location>
</feature>
<dbReference type="Pfam" id="PF03299">
    <property type="entry name" value="TF_AP-2"/>
    <property type="match status" value="1"/>
</dbReference>
<keyword evidence="6" id="KW-0539">Nucleus</keyword>
<name>A0AAV2TQK0_CALDB</name>
<feature type="region of interest" description="Disordered" evidence="7">
    <location>
        <begin position="289"/>
        <end position="323"/>
    </location>
</feature>
<feature type="compositionally biased region" description="Low complexity" evidence="7">
    <location>
        <begin position="378"/>
        <end position="394"/>
    </location>
</feature>
<protein>
    <recommendedName>
        <fullName evidence="8">Transcription factor AP-2 C-terminal domain-containing protein</fullName>
    </recommendedName>
</protein>
<dbReference type="InterPro" id="IPR004979">
    <property type="entry name" value="TF_AP2"/>
</dbReference>
<proteinExistence type="inferred from homology"/>
<dbReference type="PANTHER" id="PTHR10812">
    <property type="entry name" value="TRANSCRIPTION FACTOR AP-2"/>
    <property type="match status" value="1"/>
</dbReference>
<feature type="compositionally biased region" description="Basic and acidic residues" evidence="7">
    <location>
        <begin position="195"/>
        <end position="204"/>
    </location>
</feature>
<dbReference type="PANTHER" id="PTHR10812:SF17">
    <property type="entry name" value="TRANSCRIPTION FACTOR AP-2, ISOFORM D"/>
    <property type="match status" value="1"/>
</dbReference>
<feature type="compositionally biased region" description="Polar residues" evidence="7">
    <location>
        <begin position="807"/>
        <end position="817"/>
    </location>
</feature>
<evidence type="ECO:0000256" key="3">
    <source>
        <dbReference type="ARBA" id="ARBA00023015"/>
    </source>
</evidence>
<keyword evidence="4" id="KW-0238">DNA-binding</keyword>
<dbReference type="GO" id="GO:0000981">
    <property type="term" value="F:DNA-binding transcription factor activity, RNA polymerase II-specific"/>
    <property type="evidence" value="ECO:0007669"/>
    <property type="project" value="TreeGrafter"/>
</dbReference>
<comment type="subcellular location">
    <subcellularLocation>
        <location evidence="1">Nucleus</location>
    </subcellularLocation>
</comment>
<keyword evidence="3" id="KW-0805">Transcription regulation</keyword>
<comment type="caution">
    <text evidence="9">The sequence shown here is derived from an EMBL/GenBank/DDBJ whole genome shotgun (WGS) entry which is preliminary data.</text>
</comment>
<dbReference type="GO" id="GO:0005634">
    <property type="term" value="C:nucleus"/>
    <property type="evidence" value="ECO:0007669"/>
    <property type="project" value="UniProtKB-SubCell"/>
</dbReference>
<evidence type="ECO:0000313" key="10">
    <source>
        <dbReference type="Proteomes" id="UP001497525"/>
    </source>
</evidence>
<keyword evidence="5" id="KW-0804">Transcription</keyword>
<evidence type="ECO:0000256" key="4">
    <source>
        <dbReference type="ARBA" id="ARBA00023125"/>
    </source>
</evidence>
<dbReference type="PRINTS" id="PR01748">
    <property type="entry name" value="AP2TNSCPFCT"/>
</dbReference>
<dbReference type="AlphaFoldDB" id="A0AAV2TQK0"/>
<dbReference type="Proteomes" id="UP001497525">
    <property type="component" value="Unassembled WGS sequence"/>
</dbReference>
<dbReference type="InterPro" id="IPR013854">
    <property type="entry name" value="TF_AP2_C"/>
</dbReference>
<feature type="region of interest" description="Disordered" evidence="7">
    <location>
        <begin position="742"/>
        <end position="761"/>
    </location>
</feature>
<feature type="domain" description="Transcription factor AP-2 C-terminal" evidence="8">
    <location>
        <begin position="595"/>
        <end position="795"/>
    </location>
</feature>
<evidence type="ECO:0000256" key="6">
    <source>
        <dbReference type="ARBA" id="ARBA00023242"/>
    </source>
</evidence>